<evidence type="ECO:0000256" key="7">
    <source>
        <dbReference type="RuleBase" id="RU362125"/>
    </source>
</evidence>
<comment type="similarity">
    <text evidence="2 7">Belongs to the acyl-CoA dehydrogenase family.</text>
</comment>
<feature type="domain" description="Acyl-CoA dehydrogenase/oxidase N-terminal" evidence="10">
    <location>
        <begin position="13"/>
        <end position="126"/>
    </location>
</feature>
<comment type="catalytic activity">
    <reaction evidence="6">
        <text>a 2,3-saturated acyl-CoA + A = a 2,3-dehydroacyl-CoA + AH2</text>
        <dbReference type="Rhea" id="RHEA:48608"/>
        <dbReference type="ChEBI" id="CHEBI:13193"/>
        <dbReference type="ChEBI" id="CHEBI:17499"/>
        <dbReference type="ChEBI" id="CHEBI:60015"/>
        <dbReference type="ChEBI" id="CHEBI:65111"/>
    </reaction>
</comment>
<dbReference type="Gene3D" id="1.10.540.10">
    <property type="entry name" value="Acyl-CoA dehydrogenase/oxidase, N-terminal domain"/>
    <property type="match status" value="1"/>
</dbReference>
<dbReference type="PANTHER" id="PTHR43884">
    <property type="entry name" value="ACYL-COA DEHYDROGENASE"/>
    <property type="match status" value="1"/>
</dbReference>
<dbReference type="AlphaFoldDB" id="A0A076ER49"/>
<evidence type="ECO:0000259" key="10">
    <source>
        <dbReference type="Pfam" id="PF02771"/>
    </source>
</evidence>
<dbReference type="InterPro" id="IPR006091">
    <property type="entry name" value="Acyl-CoA_Oxase/DH_mid-dom"/>
</dbReference>
<feature type="domain" description="Acyl-CoA dehydrogenase/oxidase C-terminal" evidence="8">
    <location>
        <begin position="237"/>
        <end position="385"/>
    </location>
</feature>
<organism evidence="11 12">
    <name type="scientific">Rhodococcus opacus</name>
    <name type="common">Nocardia opaca</name>
    <dbReference type="NCBI Taxonomy" id="37919"/>
    <lineage>
        <taxon>Bacteria</taxon>
        <taxon>Bacillati</taxon>
        <taxon>Actinomycetota</taxon>
        <taxon>Actinomycetes</taxon>
        <taxon>Mycobacteriales</taxon>
        <taxon>Nocardiaceae</taxon>
        <taxon>Rhodococcus</taxon>
    </lineage>
</organism>
<dbReference type="InterPro" id="IPR037069">
    <property type="entry name" value="AcylCoA_DH/ox_N_sf"/>
</dbReference>
<dbReference type="Pfam" id="PF02770">
    <property type="entry name" value="Acyl-CoA_dh_M"/>
    <property type="match status" value="1"/>
</dbReference>
<dbReference type="InterPro" id="IPR013786">
    <property type="entry name" value="AcylCoA_DH/ox_N"/>
</dbReference>
<evidence type="ECO:0000256" key="4">
    <source>
        <dbReference type="ARBA" id="ARBA00022827"/>
    </source>
</evidence>
<dbReference type="RefSeq" id="WP_128639781.1">
    <property type="nucleotide sequence ID" value="NZ_CP008947.1"/>
</dbReference>
<evidence type="ECO:0000256" key="5">
    <source>
        <dbReference type="ARBA" id="ARBA00023002"/>
    </source>
</evidence>
<dbReference type="Pfam" id="PF00441">
    <property type="entry name" value="Acyl-CoA_dh_1"/>
    <property type="match status" value="1"/>
</dbReference>
<dbReference type="PROSITE" id="PS00072">
    <property type="entry name" value="ACYL_COA_DH_1"/>
    <property type="match status" value="1"/>
</dbReference>
<dbReference type="InterPro" id="IPR006089">
    <property type="entry name" value="Acyl-CoA_DH_CS"/>
</dbReference>
<dbReference type="Gene3D" id="2.40.110.10">
    <property type="entry name" value="Butyryl-CoA Dehydrogenase, subunit A, domain 2"/>
    <property type="match status" value="1"/>
</dbReference>
<dbReference type="GO" id="GO:0003995">
    <property type="term" value="F:acyl-CoA dehydrogenase activity"/>
    <property type="evidence" value="ECO:0007669"/>
    <property type="project" value="InterPro"/>
</dbReference>
<proteinExistence type="inferred from homology"/>
<dbReference type="GO" id="GO:0050660">
    <property type="term" value="F:flavin adenine dinucleotide binding"/>
    <property type="evidence" value="ECO:0007669"/>
    <property type="project" value="InterPro"/>
</dbReference>
<protein>
    <submittedName>
        <fullName evidence="11">Acyl-CoA dehydrogenase</fullName>
    </submittedName>
</protein>
<comment type="cofactor">
    <cofactor evidence="1 7">
        <name>FAD</name>
        <dbReference type="ChEBI" id="CHEBI:57692"/>
    </cofactor>
</comment>
<dbReference type="Gene3D" id="1.20.140.10">
    <property type="entry name" value="Butyryl-CoA Dehydrogenase, subunit A, domain 3"/>
    <property type="match status" value="1"/>
</dbReference>
<dbReference type="FunFam" id="1.20.140.10:FF:000001">
    <property type="entry name" value="Acyl-CoA dehydrogenase"/>
    <property type="match status" value="1"/>
</dbReference>
<dbReference type="InterPro" id="IPR046373">
    <property type="entry name" value="Acyl-CoA_Oxase/DH_mid-dom_sf"/>
</dbReference>
<sequence>MSSVALERTIFDADHDAFRETVRRFAERDVAPHLRDWADEGQVDRDVYRQAGKLGLLGINVDERFAGGGIDDFRFNAIVIEELCRVGAPAVVMGLAGINDLVTPYLVSLANEEQKHRFLTPLCTGEKIGAIAMTEPGAGSDLAAISTTALPDGDDLVLNGTKIFISNGMLADFVIVVAKTNPAAGKKGVSLLVVEDGTDGFTRNGPLHKVGLTAQDTAELVFDDVRVPRENVLGELNDGFGYLRHNLPQERLSVAVTSMASMRRTFDQALTYSCDRTAFGQRVADFQVNRFYLAELATEIEIAQCFTDRCILDAAHGTLDEVTAAMAKWWITELQQRVVQRAVQLHGGYGYMREYDVAQDYLDCRGGPIYAGTTEIMKEIIGRKLTRA</sequence>
<evidence type="ECO:0000256" key="2">
    <source>
        <dbReference type="ARBA" id="ARBA00009347"/>
    </source>
</evidence>
<evidence type="ECO:0000259" key="9">
    <source>
        <dbReference type="Pfam" id="PF02770"/>
    </source>
</evidence>
<dbReference type="SUPFAM" id="SSF56645">
    <property type="entry name" value="Acyl-CoA dehydrogenase NM domain-like"/>
    <property type="match status" value="1"/>
</dbReference>
<dbReference type="InterPro" id="IPR009075">
    <property type="entry name" value="AcylCo_DH/oxidase_C"/>
</dbReference>
<dbReference type="PANTHER" id="PTHR43884:SF12">
    <property type="entry name" value="ISOVALERYL-COA DEHYDROGENASE, MITOCHONDRIAL-RELATED"/>
    <property type="match status" value="1"/>
</dbReference>
<keyword evidence="3 7" id="KW-0285">Flavoprotein</keyword>
<feature type="domain" description="Acyl-CoA oxidase/dehydrogenase middle" evidence="9">
    <location>
        <begin position="130"/>
        <end position="225"/>
    </location>
</feature>
<evidence type="ECO:0000313" key="11">
    <source>
        <dbReference type="EMBL" id="AII05934.1"/>
    </source>
</evidence>
<evidence type="ECO:0000256" key="1">
    <source>
        <dbReference type="ARBA" id="ARBA00001974"/>
    </source>
</evidence>
<dbReference type="InterPro" id="IPR036250">
    <property type="entry name" value="AcylCo_DH-like_C"/>
</dbReference>
<dbReference type="eggNOG" id="COG1960">
    <property type="taxonomic scope" value="Bacteria"/>
</dbReference>
<dbReference type="Pfam" id="PF02771">
    <property type="entry name" value="Acyl-CoA_dh_N"/>
    <property type="match status" value="1"/>
</dbReference>
<keyword evidence="4 7" id="KW-0274">FAD</keyword>
<dbReference type="FunFam" id="2.40.110.10:FF:000002">
    <property type="entry name" value="Acyl-CoA dehydrogenase fadE12"/>
    <property type="match status" value="1"/>
</dbReference>
<dbReference type="Proteomes" id="UP000028488">
    <property type="component" value="Chromosome"/>
</dbReference>
<dbReference type="SUPFAM" id="SSF47203">
    <property type="entry name" value="Acyl-CoA dehydrogenase C-terminal domain-like"/>
    <property type="match status" value="1"/>
</dbReference>
<dbReference type="InterPro" id="IPR009100">
    <property type="entry name" value="AcylCoA_DH/oxidase_NM_dom_sf"/>
</dbReference>
<name>A0A076ER49_RHOOP</name>
<gene>
    <name evidence="11" type="ORF">EP51_15565</name>
</gene>
<evidence type="ECO:0000256" key="6">
    <source>
        <dbReference type="ARBA" id="ARBA00052546"/>
    </source>
</evidence>
<reference evidence="11 12" key="1">
    <citation type="submission" date="2014-07" db="EMBL/GenBank/DDBJ databases">
        <title>Genome Sequence of Rhodococcus opacus Strain R7, a Biodegrader of Mono- and Polycyclic Aromatic Hydrocarbons.</title>
        <authorList>
            <person name="Di Gennaro P."/>
            <person name="Zampolli J."/>
            <person name="Presti I."/>
            <person name="Cappelletti M."/>
            <person name="D'Ursi P."/>
            <person name="Orro A."/>
            <person name="Mezzelani A."/>
            <person name="Milanesi L."/>
        </authorList>
    </citation>
    <scope>NUCLEOTIDE SEQUENCE [LARGE SCALE GENOMIC DNA]</scope>
    <source>
        <strain evidence="11 12">R7</strain>
    </source>
</reference>
<keyword evidence="5 7" id="KW-0560">Oxidoreductase</keyword>
<dbReference type="EMBL" id="CP008947">
    <property type="protein sequence ID" value="AII05934.1"/>
    <property type="molecule type" value="Genomic_DNA"/>
</dbReference>
<evidence type="ECO:0000259" key="8">
    <source>
        <dbReference type="Pfam" id="PF00441"/>
    </source>
</evidence>
<evidence type="ECO:0000256" key="3">
    <source>
        <dbReference type="ARBA" id="ARBA00022630"/>
    </source>
</evidence>
<accession>A0A076ER49</accession>
<evidence type="ECO:0000313" key="12">
    <source>
        <dbReference type="Proteomes" id="UP000028488"/>
    </source>
</evidence>